<evidence type="ECO:0000256" key="4">
    <source>
        <dbReference type="ARBA" id="ARBA00022722"/>
    </source>
</evidence>
<dbReference type="Proteomes" id="UP001329430">
    <property type="component" value="Chromosome 2"/>
</dbReference>
<evidence type="ECO:0000256" key="3">
    <source>
        <dbReference type="ARBA" id="ARBA00006958"/>
    </source>
</evidence>
<dbReference type="GO" id="GO:0046872">
    <property type="term" value="F:metal ion binding"/>
    <property type="evidence" value="ECO:0007669"/>
    <property type="project" value="UniProtKB-KW"/>
</dbReference>
<keyword evidence="7" id="KW-0539">Nucleus</keyword>
<organism evidence="9 10">
    <name type="scientific">Pyrocoelia pectoralis</name>
    <dbReference type="NCBI Taxonomy" id="417401"/>
    <lineage>
        <taxon>Eukaryota</taxon>
        <taxon>Metazoa</taxon>
        <taxon>Ecdysozoa</taxon>
        <taxon>Arthropoda</taxon>
        <taxon>Hexapoda</taxon>
        <taxon>Insecta</taxon>
        <taxon>Pterygota</taxon>
        <taxon>Neoptera</taxon>
        <taxon>Endopterygota</taxon>
        <taxon>Coleoptera</taxon>
        <taxon>Polyphaga</taxon>
        <taxon>Elateriformia</taxon>
        <taxon>Elateroidea</taxon>
        <taxon>Lampyridae</taxon>
        <taxon>Lampyrinae</taxon>
        <taxon>Pyrocoelia</taxon>
    </lineage>
</organism>
<sequence>MSNQETFRSVADRFGLSRGHAHKLFIKICKMLSYNQQQYIVWPTGQQAIKTIEEFNQIHGPNSFPNVFGCVDGTHIAIPGPHHDNSYYNRKGYNSILLQGICNAKQEFINIYCGWPGSTHDARMWQNSQVYLKLNAGEPLIPPNSYLLGDSAYPLRQFIMVPFRDNGHLTESQKKFNQKLSSTRVVIENTFGRLKGLFRRLKYLNIVNLNYAKYIISAACILHNICVKEGNDEIFEEEMMEDHNVDDAAVSIPQSDVIFRNELMRAIIK</sequence>
<keyword evidence="4" id="KW-0540">Nuclease</keyword>
<gene>
    <name evidence="9" type="ORF">RI129_003307</name>
</gene>
<name>A0AAN7VGQ8_9COLE</name>
<comment type="similarity">
    <text evidence="3">Belongs to the HARBI1 family.</text>
</comment>
<dbReference type="InterPro" id="IPR027806">
    <property type="entry name" value="HARBI1_dom"/>
</dbReference>
<dbReference type="GO" id="GO:0004518">
    <property type="term" value="F:nuclease activity"/>
    <property type="evidence" value="ECO:0007669"/>
    <property type="project" value="UniProtKB-KW"/>
</dbReference>
<dbReference type="AlphaFoldDB" id="A0AAN7VGQ8"/>
<evidence type="ECO:0000256" key="2">
    <source>
        <dbReference type="ARBA" id="ARBA00004123"/>
    </source>
</evidence>
<protein>
    <recommendedName>
        <fullName evidence="8">DDE Tnp4 domain-containing protein</fullName>
    </recommendedName>
</protein>
<dbReference type="EMBL" id="JAVRBK010000002">
    <property type="protein sequence ID" value="KAK5648415.1"/>
    <property type="molecule type" value="Genomic_DNA"/>
</dbReference>
<dbReference type="PANTHER" id="PTHR22930">
    <property type="match status" value="1"/>
</dbReference>
<dbReference type="PANTHER" id="PTHR22930:SF85">
    <property type="entry name" value="GH03217P-RELATED"/>
    <property type="match status" value="1"/>
</dbReference>
<dbReference type="GO" id="GO:0005634">
    <property type="term" value="C:nucleus"/>
    <property type="evidence" value="ECO:0007669"/>
    <property type="project" value="UniProtKB-SubCell"/>
</dbReference>
<keyword evidence="6" id="KW-0378">Hydrolase</keyword>
<comment type="cofactor">
    <cofactor evidence="1">
        <name>a divalent metal cation</name>
        <dbReference type="ChEBI" id="CHEBI:60240"/>
    </cofactor>
</comment>
<accession>A0AAN7VGQ8</accession>
<comment type="caution">
    <text evidence="9">The sequence shown here is derived from an EMBL/GenBank/DDBJ whole genome shotgun (WGS) entry which is preliminary data.</text>
</comment>
<evidence type="ECO:0000313" key="9">
    <source>
        <dbReference type="EMBL" id="KAK5648415.1"/>
    </source>
</evidence>
<evidence type="ECO:0000256" key="1">
    <source>
        <dbReference type="ARBA" id="ARBA00001968"/>
    </source>
</evidence>
<evidence type="ECO:0000256" key="7">
    <source>
        <dbReference type="ARBA" id="ARBA00023242"/>
    </source>
</evidence>
<dbReference type="InterPro" id="IPR045249">
    <property type="entry name" value="HARBI1-like"/>
</dbReference>
<feature type="domain" description="DDE Tnp4" evidence="8">
    <location>
        <begin position="71"/>
        <end position="224"/>
    </location>
</feature>
<keyword evidence="10" id="KW-1185">Reference proteome</keyword>
<evidence type="ECO:0000256" key="6">
    <source>
        <dbReference type="ARBA" id="ARBA00022801"/>
    </source>
</evidence>
<comment type="subcellular location">
    <subcellularLocation>
        <location evidence="2">Nucleus</location>
    </subcellularLocation>
</comment>
<dbReference type="Pfam" id="PF13359">
    <property type="entry name" value="DDE_Tnp_4"/>
    <property type="match status" value="1"/>
</dbReference>
<dbReference type="GO" id="GO:0016787">
    <property type="term" value="F:hydrolase activity"/>
    <property type="evidence" value="ECO:0007669"/>
    <property type="project" value="UniProtKB-KW"/>
</dbReference>
<evidence type="ECO:0000313" key="10">
    <source>
        <dbReference type="Proteomes" id="UP001329430"/>
    </source>
</evidence>
<evidence type="ECO:0000256" key="5">
    <source>
        <dbReference type="ARBA" id="ARBA00022723"/>
    </source>
</evidence>
<proteinExistence type="inferred from homology"/>
<reference evidence="9 10" key="1">
    <citation type="journal article" date="2024" name="Insects">
        <title>An Improved Chromosome-Level Genome Assembly of the Firefly Pyrocoelia pectoralis.</title>
        <authorList>
            <person name="Fu X."/>
            <person name="Meyer-Rochow V.B."/>
            <person name="Ballantyne L."/>
            <person name="Zhu X."/>
        </authorList>
    </citation>
    <scope>NUCLEOTIDE SEQUENCE [LARGE SCALE GENOMIC DNA]</scope>
    <source>
        <strain evidence="9">XCY_ONT2</strain>
    </source>
</reference>
<evidence type="ECO:0000259" key="8">
    <source>
        <dbReference type="Pfam" id="PF13359"/>
    </source>
</evidence>
<keyword evidence="5" id="KW-0479">Metal-binding</keyword>